<evidence type="ECO:0000256" key="2">
    <source>
        <dbReference type="PROSITE-ProRule" id="PRU00703"/>
    </source>
</evidence>
<dbReference type="Proteomes" id="UP000182517">
    <property type="component" value="Chromosome"/>
</dbReference>
<accession>A0A1L3GQW9</accession>
<keyword evidence="5" id="KW-1185">Reference proteome</keyword>
<feature type="domain" description="CBS" evidence="3">
    <location>
        <begin position="7"/>
        <end position="67"/>
    </location>
</feature>
<dbReference type="PANTHER" id="PTHR43080:SF2">
    <property type="entry name" value="CBS DOMAIN-CONTAINING PROTEIN"/>
    <property type="match status" value="1"/>
</dbReference>
<keyword evidence="4" id="KW-0808">Transferase</keyword>
<dbReference type="InterPro" id="IPR051257">
    <property type="entry name" value="Diverse_CBS-Domain"/>
</dbReference>
<reference evidence="4 5" key="1">
    <citation type="journal article" date="2017" name="Genome Announc.">
        <title>Complete Genome Sequences of Two Acetylene-Fermenting Pelobacter acetylenicus Strains.</title>
        <authorList>
            <person name="Sutton J.M."/>
            <person name="Baesman S.M."/>
            <person name="Fierst J.L."/>
            <person name="Poret-Peterson A.T."/>
            <person name="Oremland R.S."/>
            <person name="Dunlap D.S."/>
            <person name="Akob D.M."/>
        </authorList>
    </citation>
    <scope>NUCLEOTIDE SEQUENCE [LARGE SCALE GENOMIC DNA]</scope>
    <source>
        <strain evidence="4 5">SFB93</strain>
    </source>
</reference>
<evidence type="ECO:0000313" key="5">
    <source>
        <dbReference type="Proteomes" id="UP000182517"/>
    </source>
</evidence>
<gene>
    <name evidence="4" type="ORF">A7E78_10560</name>
</gene>
<feature type="domain" description="CBS" evidence="3">
    <location>
        <begin position="76"/>
        <end position="133"/>
    </location>
</feature>
<protein>
    <submittedName>
        <fullName evidence="4">Histidine kinase</fullName>
    </submittedName>
</protein>
<dbReference type="OrthoDB" id="9802114at2"/>
<dbReference type="Pfam" id="PF00571">
    <property type="entry name" value="CBS"/>
    <property type="match status" value="2"/>
</dbReference>
<name>A0A1L3GQW9_9BACT</name>
<dbReference type="AlphaFoldDB" id="A0A1L3GQW9"/>
<evidence type="ECO:0000256" key="1">
    <source>
        <dbReference type="ARBA" id="ARBA00023122"/>
    </source>
</evidence>
<dbReference type="PANTHER" id="PTHR43080">
    <property type="entry name" value="CBS DOMAIN-CONTAINING PROTEIN CBSX3, MITOCHONDRIAL"/>
    <property type="match status" value="1"/>
</dbReference>
<proteinExistence type="predicted"/>
<dbReference type="GO" id="GO:0016301">
    <property type="term" value="F:kinase activity"/>
    <property type="evidence" value="ECO:0007669"/>
    <property type="project" value="UniProtKB-KW"/>
</dbReference>
<keyword evidence="4" id="KW-0418">Kinase</keyword>
<dbReference type="KEGG" id="pef:A7E78_10560"/>
<dbReference type="Gene3D" id="3.10.580.10">
    <property type="entry name" value="CBS-domain"/>
    <property type="match status" value="1"/>
</dbReference>
<evidence type="ECO:0000259" key="3">
    <source>
        <dbReference type="PROSITE" id="PS51371"/>
    </source>
</evidence>
<dbReference type="STRING" id="1842532.A7E78_10560"/>
<dbReference type="RefSeq" id="WP_072284241.1">
    <property type="nucleotide sequence ID" value="NZ_CP015519.1"/>
</dbReference>
<organism evidence="4 5">
    <name type="scientific">Syntrophotalea acetylenivorans</name>
    <dbReference type="NCBI Taxonomy" id="1842532"/>
    <lineage>
        <taxon>Bacteria</taxon>
        <taxon>Pseudomonadati</taxon>
        <taxon>Thermodesulfobacteriota</taxon>
        <taxon>Desulfuromonadia</taxon>
        <taxon>Desulfuromonadales</taxon>
        <taxon>Syntrophotaleaceae</taxon>
        <taxon>Syntrophotalea</taxon>
    </lineage>
</organism>
<evidence type="ECO:0000313" key="4">
    <source>
        <dbReference type="EMBL" id="APG28250.1"/>
    </source>
</evidence>
<dbReference type="CDD" id="cd17775">
    <property type="entry name" value="CBS_pair_bact_arch"/>
    <property type="match status" value="1"/>
</dbReference>
<keyword evidence="1 2" id="KW-0129">CBS domain</keyword>
<dbReference type="InterPro" id="IPR046342">
    <property type="entry name" value="CBS_dom_sf"/>
</dbReference>
<sequence length="149" mass="16287">MRVGEVCNREVVVIGREATLLEAAKLMRSQHVGNVVVVEEQDGNPIPVGILTDRDMVIALIAEGVPLNAVSVGDVMSFELIIARESDSLFATVEHMRDRGIRRLPVVAENGSLVGILAVDDVLDLLAEQLTALVKLVACERRHEEQRRA</sequence>
<dbReference type="InterPro" id="IPR000644">
    <property type="entry name" value="CBS_dom"/>
</dbReference>
<dbReference type="SUPFAM" id="SSF54631">
    <property type="entry name" value="CBS-domain pair"/>
    <property type="match status" value="1"/>
</dbReference>
<dbReference type="PROSITE" id="PS51371">
    <property type="entry name" value="CBS"/>
    <property type="match status" value="2"/>
</dbReference>
<dbReference type="EMBL" id="CP015519">
    <property type="protein sequence ID" value="APG28250.1"/>
    <property type="molecule type" value="Genomic_DNA"/>
</dbReference>
<dbReference type="SMART" id="SM00116">
    <property type="entry name" value="CBS"/>
    <property type="match status" value="2"/>
</dbReference>